<name>A0A914RPJ6_PAREQ</name>
<dbReference type="AlphaFoldDB" id="A0A914RPJ6"/>
<evidence type="ECO:0000313" key="1">
    <source>
        <dbReference type="Proteomes" id="UP000887564"/>
    </source>
</evidence>
<dbReference type="Proteomes" id="UP000887564">
    <property type="component" value="Unplaced"/>
</dbReference>
<proteinExistence type="predicted"/>
<reference evidence="2" key="1">
    <citation type="submission" date="2022-11" db="UniProtKB">
        <authorList>
            <consortium name="WormBaseParasite"/>
        </authorList>
    </citation>
    <scope>IDENTIFICATION</scope>
</reference>
<dbReference type="WBParaSite" id="PEQ_0000841901-mRNA-1">
    <property type="protein sequence ID" value="PEQ_0000841901-mRNA-1"/>
    <property type="gene ID" value="PEQ_0000841901"/>
</dbReference>
<protein>
    <submittedName>
        <fullName evidence="2">Uncharacterized protein</fullName>
    </submittedName>
</protein>
<accession>A0A914RPJ6</accession>
<keyword evidence="1" id="KW-1185">Reference proteome</keyword>
<evidence type="ECO:0000313" key="2">
    <source>
        <dbReference type="WBParaSite" id="PEQ_0000841901-mRNA-1"/>
    </source>
</evidence>
<organism evidence="1 2">
    <name type="scientific">Parascaris equorum</name>
    <name type="common">Equine roundworm</name>
    <dbReference type="NCBI Taxonomy" id="6256"/>
    <lineage>
        <taxon>Eukaryota</taxon>
        <taxon>Metazoa</taxon>
        <taxon>Ecdysozoa</taxon>
        <taxon>Nematoda</taxon>
        <taxon>Chromadorea</taxon>
        <taxon>Rhabditida</taxon>
        <taxon>Spirurina</taxon>
        <taxon>Ascaridomorpha</taxon>
        <taxon>Ascaridoidea</taxon>
        <taxon>Ascarididae</taxon>
        <taxon>Parascaris</taxon>
    </lineage>
</organism>
<sequence length="95" mass="10426">MTLLSRNGVVAETHDEKSSKMAHFWEEIEEMCGGQMMVAIRIFDDPVPIVPASYIIDLNGKPLDVITVTEGMDDVVFTSRVRTAAAAVCSLKLRG</sequence>